<name>A0A2A7U204_EDWTA</name>
<protein>
    <recommendedName>
        <fullName evidence="1">undecaprenyl-diphosphate phosphatase</fullName>
        <ecNumber evidence="1">3.6.1.27</ecNumber>
    </recommendedName>
    <alternativeName>
        <fullName evidence="2">Undecaprenyl pyrophosphate phosphatase</fullName>
    </alternativeName>
</protein>
<dbReference type="InterPro" id="IPR000326">
    <property type="entry name" value="PAP2/HPO"/>
</dbReference>
<dbReference type="RefSeq" id="WP_098143037.1">
    <property type="nucleotide sequence ID" value="NZ_PDDV01000013.1"/>
</dbReference>
<dbReference type="InterPro" id="IPR033879">
    <property type="entry name" value="UPP_Pase"/>
</dbReference>
<dbReference type="InterPro" id="IPR036938">
    <property type="entry name" value="PAP2/HPO_sf"/>
</dbReference>
<dbReference type="STRING" id="636.AAW15_05620"/>
<dbReference type="PANTHER" id="PTHR14969">
    <property type="entry name" value="SPHINGOSINE-1-PHOSPHATE PHOSPHOHYDROLASE"/>
    <property type="match status" value="1"/>
</dbReference>
<feature type="transmembrane region" description="Helical" evidence="4">
    <location>
        <begin position="20"/>
        <end position="47"/>
    </location>
</feature>
<dbReference type="SMART" id="SM00014">
    <property type="entry name" value="acidPPc"/>
    <property type="match status" value="1"/>
</dbReference>
<evidence type="ECO:0000259" key="5">
    <source>
        <dbReference type="SMART" id="SM00014"/>
    </source>
</evidence>
<dbReference type="PANTHER" id="PTHR14969:SF13">
    <property type="entry name" value="AT30094P"/>
    <property type="match status" value="1"/>
</dbReference>
<dbReference type="OrthoDB" id="9801622at2"/>
<dbReference type="EC" id="3.6.1.27" evidence="1"/>
<dbReference type="Pfam" id="PF01569">
    <property type="entry name" value="PAP2"/>
    <property type="match status" value="1"/>
</dbReference>
<sequence length="202" mass="22596">MEEFNRTLFLWINATPHAPQAWLMFARFIAKDVILVIPLTIVAGWLWGNAARLSARRVIISQATLTLIITLLLAQIIGWLLPHPRPFAIGLGHQFLPHAPDSSYPSDHGCAIFSFALAFLLWSPSKWPGLALLLCGLAIAWSRVYLGVHWPLDMIGAFLVSLASCGLVQLLWPSYGNALVAALQRLYRRLFGYAIRRGWVQN</sequence>
<accession>A0A2A7U204</accession>
<dbReference type="CDD" id="cd03385">
    <property type="entry name" value="PAP2_BcrC_like"/>
    <property type="match status" value="1"/>
</dbReference>
<feature type="transmembrane region" description="Helical" evidence="4">
    <location>
        <begin position="59"/>
        <end position="82"/>
    </location>
</feature>
<evidence type="ECO:0000256" key="4">
    <source>
        <dbReference type="SAM" id="Phobius"/>
    </source>
</evidence>
<organism evidence="6 7">
    <name type="scientific">Edwardsiella tarda</name>
    <dbReference type="NCBI Taxonomy" id="636"/>
    <lineage>
        <taxon>Bacteria</taxon>
        <taxon>Pseudomonadati</taxon>
        <taxon>Pseudomonadota</taxon>
        <taxon>Gammaproteobacteria</taxon>
        <taxon>Enterobacterales</taxon>
        <taxon>Hafniaceae</taxon>
        <taxon>Edwardsiella</taxon>
    </lineage>
</organism>
<keyword evidence="4" id="KW-0472">Membrane</keyword>
<reference evidence="7" key="1">
    <citation type="submission" date="2017-09" db="EMBL/GenBank/DDBJ databases">
        <title>FDA dAtabase for Regulatory Grade micrObial Sequences (FDA-ARGOS): Supporting development and validation of Infectious Disease Dx tests.</title>
        <authorList>
            <person name="Goldberg B."/>
            <person name="Campos J."/>
            <person name="Tallon L."/>
            <person name="Sadzewicz L."/>
            <person name="Ott S."/>
            <person name="Zhao X."/>
            <person name="Nagaraj S."/>
            <person name="Vavikolanu K."/>
            <person name="Aluvathingal J."/>
            <person name="Nadendla S."/>
            <person name="Geyer C."/>
            <person name="Sichtig H."/>
        </authorList>
    </citation>
    <scope>NUCLEOTIDE SEQUENCE [LARGE SCALE GENOMIC DNA]</scope>
    <source>
        <strain evidence="7">FDAARGOS_370</strain>
    </source>
</reference>
<dbReference type="SUPFAM" id="SSF48317">
    <property type="entry name" value="Acid phosphatase/Vanadium-dependent haloperoxidase"/>
    <property type="match status" value="1"/>
</dbReference>
<dbReference type="Gene3D" id="1.20.144.10">
    <property type="entry name" value="Phosphatidic acid phosphatase type 2/haloperoxidase"/>
    <property type="match status" value="1"/>
</dbReference>
<dbReference type="GO" id="GO:0050380">
    <property type="term" value="F:undecaprenyl-diphosphatase activity"/>
    <property type="evidence" value="ECO:0007669"/>
    <property type="project" value="UniProtKB-EC"/>
</dbReference>
<dbReference type="AlphaFoldDB" id="A0A2A7U204"/>
<feature type="domain" description="Phosphatidic acid phosphatase type 2/haloperoxidase" evidence="5">
    <location>
        <begin position="58"/>
        <end position="169"/>
    </location>
</feature>
<comment type="catalytic activity">
    <reaction evidence="3">
        <text>di-trans,octa-cis-undecaprenyl diphosphate + H2O = di-trans,octa-cis-undecaprenyl phosphate + phosphate + H(+)</text>
        <dbReference type="Rhea" id="RHEA:28094"/>
        <dbReference type="ChEBI" id="CHEBI:15377"/>
        <dbReference type="ChEBI" id="CHEBI:15378"/>
        <dbReference type="ChEBI" id="CHEBI:43474"/>
        <dbReference type="ChEBI" id="CHEBI:58405"/>
        <dbReference type="ChEBI" id="CHEBI:60392"/>
        <dbReference type="EC" id="3.6.1.27"/>
    </reaction>
</comment>
<dbReference type="GO" id="GO:0005886">
    <property type="term" value="C:plasma membrane"/>
    <property type="evidence" value="ECO:0007669"/>
    <property type="project" value="InterPro"/>
</dbReference>
<gene>
    <name evidence="6" type="ORF">CRM76_10185</name>
</gene>
<evidence type="ECO:0000256" key="1">
    <source>
        <dbReference type="ARBA" id="ARBA00012374"/>
    </source>
</evidence>
<feature type="transmembrane region" description="Helical" evidence="4">
    <location>
        <begin position="154"/>
        <end position="180"/>
    </location>
</feature>
<evidence type="ECO:0000256" key="2">
    <source>
        <dbReference type="ARBA" id="ARBA00032707"/>
    </source>
</evidence>
<feature type="transmembrane region" description="Helical" evidence="4">
    <location>
        <begin position="129"/>
        <end position="148"/>
    </location>
</feature>
<dbReference type="NCBIfam" id="NF008813">
    <property type="entry name" value="PRK11837.1"/>
    <property type="match status" value="1"/>
</dbReference>
<evidence type="ECO:0000313" key="7">
    <source>
        <dbReference type="Proteomes" id="UP000219788"/>
    </source>
</evidence>
<evidence type="ECO:0000256" key="3">
    <source>
        <dbReference type="ARBA" id="ARBA00047594"/>
    </source>
</evidence>
<comment type="caution">
    <text evidence="6">The sequence shown here is derived from an EMBL/GenBank/DDBJ whole genome shotgun (WGS) entry which is preliminary data.</text>
</comment>
<keyword evidence="4" id="KW-1133">Transmembrane helix</keyword>
<evidence type="ECO:0000313" key="6">
    <source>
        <dbReference type="EMBL" id="PEH72263.1"/>
    </source>
</evidence>
<feature type="transmembrane region" description="Helical" evidence="4">
    <location>
        <begin position="102"/>
        <end position="122"/>
    </location>
</feature>
<dbReference type="EMBL" id="PDDV01000013">
    <property type="protein sequence ID" value="PEH72263.1"/>
    <property type="molecule type" value="Genomic_DNA"/>
</dbReference>
<dbReference type="Proteomes" id="UP000219788">
    <property type="component" value="Unassembled WGS sequence"/>
</dbReference>
<proteinExistence type="predicted"/>
<keyword evidence="4" id="KW-0812">Transmembrane</keyword>